<dbReference type="Proteomes" id="UP001220962">
    <property type="component" value="Chromosome"/>
</dbReference>
<accession>A0AAX3N5W1</accession>
<name>A0AAX3N5W1_9BACL</name>
<evidence type="ECO:0000256" key="6">
    <source>
        <dbReference type="ARBA" id="ARBA00022692"/>
    </source>
</evidence>
<evidence type="ECO:0000259" key="16">
    <source>
        <dbReference type="PROSITE" id="PS50857"/>
    </source>
</evidence>
<evidence type="ECO:0000256" key="11">
    <source>
        <dbReference type="ARBA" id="ARBA00023136"/>
    </source>
</evidence>
<feature type="domain" description="Cytochrome oxidase subunit II copper A binding" evidence="16">
    <location>
        <begin position="137"/>
        <end position="249"/>
    </location>
</feature>
<dbReference type="PANTHER" id="PTHR22888">
    <property type="entry name" value="CYTOCHROME C OXIDASE, SUBUNIT II"/>
    <property type="match status" value="1"/>
</dbReference>
<dbReference type="PROSITE" id="PS50999">
    <property type="entry name" value="COX2_TM"/>
    <property type="match status" value="1"/>
</dbReference>
<dbReference type="PANTHER" id="PTHR22888:SF18">
    <property type="entry name" value="CYTOCHROME BO(3) UBIQUINOL OXIDASE SUBUNIT 2"/>
    <property type="match status" value="1"/>
</dbReference>
<keyword evidence="4 14" id="KW-1003">Cell membrane</keyword>
<evidence type="ECO:0000256" key="9">
    <source>
        <dbReference type="ARBA" id="ARBA00022989"/>
    </source>
</evidence>
<evidence type="ECO:0000256" key="1">
    <source>
        <dbReference type="ARBA" id="ARBA00004651"/>
    </source>
</evidence>
<comment type="similarity">
    <text evidence="2 14">Belongs to the cytochrome c oxidase subunit 2 family.</text>
</comment>
<dbReference type="GO" id="GO:0004129">
    <property type="term" value="F:cytochrome-c oxidase activity"/>
    <property type="evidence" value="ECO:0007669"/>
    <property type="project" value="UniProtKB-UniRule"/>
</dbReference>
<feature type="domain" description="Cytochrome oxidase subunit II transmembrane region profile" evidence="17">
    <location>
        <begin position="33"/>
        <end position="131"/>
    </location>
</feature>
<dbReference type="GO" id="GO:0005507">
    <property type="term" value="F:copper ion binding"/>
    <property type="evidence" value="ECO:0007669"/>
    <property type="project" value="InterPro"/>
</dbReference>
<keyword evidence="3 14" id="KW-0813">Transport</keyword>
<evidence type="ECO:0000256" key="8">
    <source>
        <dbReference type="ARBA" id="ARBA00022982"/>
    </source>
</evidence>
<evidence type="ECO:0000256" key="14">
    <source>
        <dbReference type="PIRNR" id="PIRNR000292"/>
    </source>
</evidence>
<dbReference type="Pfam" id="PF00116">
    <property type="entry name" value="COX2"/>
    <property type="match status" value="1"/>
</dbReference>
<dbReference type="InterPro" id="IPR010514">
    <property type="entry name" value="COX_ARM"/>
</dbReference>
<comment type="subcellular location">
    <subcellularLocation>
        <location evidence="1">Cell membrane</location>
        <topology evidence="1">Multi-pass membrane protein</topology>
    </subcellularLocation>
</comment>
<evidence type="ECO:0000313" key="18">
    <source>
        <dbReference type="EMBL" id="WDH85221.1"/>
    </source>
</evidence>
<keyword evidence="11 14" id="KW-0472">Membrane</keyword>
<keyword evidence="7" id="KW-0732">Signal</keyword>
<gene>
    <name evidence="18" type="ORF">PUW23_21735</name>
</gene>
<dbReference type="InterPro" id="IPR045187">
    <property type="entry name" value="CcO_II"/>
</dbReference>
<organism evidence="18 19">
    <name type="scientific">Paenibacillus urinalis</name>
    <dbReference type="NCBI Taxonomy" id="521520"/>
    <lineage>
        <taxon>Bacteria</taxon>
        <taxon>Bacillati</taxon>
        <taxon>Bacillota</taxon>
        <taxon>Bacilli</taxon>
        <taxon>Bacillales</taxon>
        <taxon>Paenibacillaceae</taxon>
        <taxon>Paenibacillus</taxon>
    </lineage>
</organism>
<dbReference type="InterPro" id="IPR002429">
    <property type="entry name" value="CcO_II-like_C"/>
</dbReference>
<keyword evidence="6 15" id="KW-0812">Transmembrane</keyword>
<evidence type="ECO:0000313" key="19">
    <source>
        <dbReference type="Proteomes" id="UP001220962"/>
    </source>
</evidence>
<evidence type="ECO:0000256" key="5">
    <source>
        <dbReference type="ARBA" id="ARBA00022660"/>
    </source>
</evidence>
<evidence type="ECO:0000256" key="7">
    <source>
        <dbReference type="ARBA" id="ARBA00022729"/>
    </source>
</evidence>
<evidence type="ECO:0000256" key="2">
    <source>
        <dbReference type="ARBA" id="ARBA00007866"/>
    </source>
</evidence>
<keyword evidence="12" id="KW-0564">Palmitate</keyword>
<evidence type="ECO:0000256" key="15">
    <source>
        <dbReference type="SAM" id="Phobius"/>
    </source>
</evidence>
<dbReference type="Gene3D" id="1.10.287.90">
    <property type="match status" value="1"/>
</dbReference>
<dbReference type="PIRSF" id="PIRSF000292">
    <property type="entry name" value="Ubi_od_II"/>
    <property type="match status" value="1"/>
</dbReference>
<keyword evidence="13" id="KW-0449">Lipoprotein</keyword>
<evidence type="ECO:0000256" key="4">
    <source>
        <dbReference type="ARBA" id="ARBA00022475"/>
    </source>
</evidence>
<dbReference type="SUPFAM" id="SSF81464">
    <property type="entry name" value="Cytochrome c oxidase subunit II-like, transmembrane region"/>
    <property type="match status" value="1"/>
</dbReference>
<dbReference type="AlphaFoldDB" id="A0AAX3N5W1"/>
<comment type="catalytic activity">
    <reaction evidence="14">
        <text>2 a quinol + O2 = 2 a quinone + 2 H2O</text>
        <dbReference type="Rhea" id="RHEA:55376"/>
        <dbReference type="ChEBI" id="CHEBI:15377"/>
        <dbReference type="ChEBI" id="CHEBI:15379"/>
        <dbReference type="ChEBI" id="CHEBI:24646"/>
        <dbReference type="ChEBI" id="CHEBI:132124"/>
    </reaction>
</comment>
<keyword evidence="5 14" id="KW-0679">Respiratory chain</keyword>
<dbReference type="PROSITE" id="PS50857">
    <property type="entry name" value="COX2_CUA"/>
    <property type="match status" value="1"/>
</dbReference>
<dbReference type="GO" id="GO:0042773">
    <property type="term" value="P:ATP synthesis coupled electron transport"/>
    <property type="evidence" value="ECO:0007669"/>
    <property type="project" value="TreeGrafter"/>
</dbReference>
<dbReference type="InterPro" id="IPR011759">
    <property type="entry name" value="Cyt_c_oxidase_su2_TM_dom"/>
</dbReference>
<reference evidence="18" key="1">
    <citation type="submission" date="2023-02" db="EMBL/GenBank/DDBJ databases">
        <title>Pathogen: clinical or host-associated sample.</title>
        <authorList>
            <person name="Hergert J."/>
            <person name="Casey R."/>
            <person name="Wagner J."/>
            <person name="Young E.L."/>
            <person name="Oakeson K.F."/>
        </authorList>
    </citation>
    <scope>NUCLEOTIDE SEQUENCE</scope>
    <source>
        <strain evidence="18">2022CK-00830</strain>
    </source>
</reference>
<keyword evidence="9 15" id="KW-1133">Transmembrane helix</keyword>
<feature type="transmembrane region" description="Helical" evidence="15">
    <location>
        <begin position="57"/>
        <end position="79"/>
    </location>
</feature>
<dbReference type="InterPro" id="IPR006333">
    <property type="entry name" value="Cyt_o_ubiquinol_oxidase_su2"/>
</dbReference>
<protein>
    <recommendedName>
        <fullName evidence="14">Quinol oxidase subunit 2</fullName>
        <ecNumber evidence="14">1.10.3.-</ecNumber>
    </recommendedName>
</protein>
<dbReference type="Gene3D" id="2.60.40.420">
    <property type="entry name" value="Cupredoxins - blue copper proteins"/>
    <property type="match status" value="1"/>
</dbReference>
<dbReference type="Pfam" id="PF06481">
    <property type="entry name" value="COX_ARM"/>
    <property type="match status" value="1"/>
</dbReference>
<evidence type="ECO:0000256" key="12">
    <source>
        <dbReference type="ARBA" id="ARBA00023139"/>
    </source>
</evidence>
<evidence type="ECO:0000256" key="13">
    <source>
        <dbReference type="ARBA" id="ARBA00023288"/>
    </source>
</evidence>
<dbReference type="InterPro" id="IPR034227">
    <property type="entry name" value="CuRO_UO_II"/>
</dbReference>
<dbReference type="EMBL" id="CP118101">
    <property type="protein sequence ID" value="WDH85221.1"/>
    <property type="molecule type" value="Genomic_DNA"/>
</dbReference>
<sequence>MKMDKKPRSLSKIILAVVITLVTLGVMIWSLFADENGKYVVLDPSGPIGEAQRDLIIISTILCAIIIVPTLILVGVIVWKYRDTPGNKAKYSPNWAHSTVAEAIWWGLPILIIIVLGAVTVRYTYATEPSKPLVSDKEPITIQVTSLDWKWLFMYPDSNVATVNTLTIPEDTPIRFELTSDAPMNSFWIPELGGQMYTMSGMAMVLHLQADEQGTFMGSGANFSGEHYTDMKFDVNAVSEEDYNNWINEVKLNSQPLTAEGYDQLSDPSVEEVQYFSAFPEGLFNDIVTKYVVDEKESAETTHE</sequence>
<evidence type="ECO:0000259" key="17">
    <source>
        <dbReference type="PROSITE" id="PS50999"/>
    </source>
</evidence>
<feature type="transmembrane region" description="Helical" evidence="15">
    <location>
        <begin position="100"/>
        <end position="125"/>
    </location>
</feature>
<dbReference type="CDD" id="cd04212">
    <property type="entry name" value="CuRO_UO_II"/>
    <property type="match status" value="1"/>
</dbReference>
<dbReference type="GO" id="GO:0016682">
    <property type="term" value="F:oxidoreductase activity, acting on diphenols and related substances as donors, oxygen as acceptor"/>
    <property type="evidence" value="ECO:0007669"/>
    <property type="project" value="InterPro"/>
</dbReference>
<keyword evidence="8 14" id="KW-0249">Electron transport</keyword>
<evidence type="ECO:0000256" key="10">
    <source>
        <dbReference type="ARBA" id="ARBA00023002"/>
    </source>
</evidence>
<evidence type="ECO:0000256" key="3">
    <source>
        <dbReference type="ARBA" id="ARBA00022448"/>
    </source>
</evidence>
<dbReference type="GO" id="GO:0009486">
    <property type="term" value="F:cytochrome bo3 ubiquinol oxidase activity"/>
    <property type="evidence" value="ECO:0007669"/>
    <property type="project" value="InterPro"/>
</dbReference>
<dbReference type="EC" id="1.10.3.-" evidence="14"/>
<dbReference type="InterPro" id="IPR036257">
    <property type="entry name" value="Cyt_c_oxidase_su2_TM_sf"/>
</dbReference>
<dbReference type="GO" id="GO:0005886">
    <property type="term" value="C:plasma membrane"/>
    <property type="evidence" value="ECO:0007669"/>
    <property type="project" value="UniProtKB-SubCell"/>
</dbReference>
<comment type="function">
    <text evidence="14">Catalyzes quinol oxidation with the concomitant reduction of oxygen to water. Subunit II transfers the electrons from a quinol to the binuclear center of the catalytic subunit I.</text>
</comment>
<proteinExistence type="inferred from homology"/>
<dbReference type="SUPFAM" id="SSF49503">
    <property type="entry name" value="Cupredoxins"/>
    <property type="match status" value="1"/>
</dbReference>
<dbReference type="InterPro" id="IPR008972">
    <property type="entry name" value="Cupredoxin"/>
</dbReference>
<keyword evidence="10 14" id="KW-0560">Oxidoreductase</keyword>